<dbReference type="AlphaFoldDB" id="M3F2S3"/>
<dbReference type="InterPro" id="IPR011024">
    <property type="entry name" value="G_crystallin-like"/>
</dbReference>
<protein>
    <recommendedName>
        <fullName evidence="3">Peptidase inhibitor family I36</fullName>
    </recommendedName>
</protein>
<dbReference type="Gene3D" id="2.60.20.10">
    <property type="entry name" value="Crystallins"/>
    <property type="match status" value="1"/>
</dbReference>
<evidence type="ECO:0000313" key="2">
    <source>
        <dbReference type="Proteomes" id="UP000030760"/>
    </source>
</evidence>
<dbReference type="Pfam" id="PF03995">
    <property type="entry name" value="Inhibitor_I36"/>
    <property type="match status" value="1"/>
</dbReference>
<organism evidence="1 2">
    <name type="scientific">Streptomyces bottropensis ATCC 25435</name>
    <dbReference type="NCBI Taxonomy" id="1054862"/>
    <lineage>
        <taxon>Bacteria</taxon>
        <taxon>Bacillati</taxon>
        <taxon>Actinomycetota</taxon>
        <taxon>Actinomycetes</taxon>
        <taxon>Kitasatosporales</taxon>
        <taxon>Streptomycetaceae</taxon>
        <taxon>Streptomyces</taxon>
    </lineage>
</organism>
<accession>M3F2S3</accession>
<name>M3F2S3_9ACTN</name>
<dbReference type="EMBL" id="KB405067">
    <property type="protein sequence ID" value="EMF55823.1"/>
    <property type="molecule type" value="Genomic_DNA"/>
</dbReference>
<proteinExistence type="predicted"/>
<gene>
    <name evidence="1" type="ORF">SBD_3136</name>
</gene>
<evidence type="ECO:0008006" key="3">
    <source>
        <dbReference type="Google" id="ProtNLM"/>
    </source>
</evidence>
<dbReference type="Proteomes" id="UP000030760">
    <property type="component" value="Unassembled WGS sequence"/>
</dbReference>
<sequence>MAALPTQASAQQWYNLTGNGTPRTCDGYTLCVYEHTTYNGRVLAQREDGPSFSLPGHYMDDRTSAIVNNSSSGYCFYQHYYFAGLTFGIGGRETWPNINSYMQDKISVWRPGSC</sequence>
<evidence type="ECO:0000313" key="1">
    <source>
        <dbReference type="EMBL" id="EMF55823.1"/>
    </source>
</evidence>
<dbReference type="SUPFAM" id="SSF49695">
    <property type="entry name" value="gamma-Crystallin-like"/>
    <property type="match status" value="1"/>
</dbReference>
<reference evidence="2" key="1">
    <citation type="journal article" date="2013" name="Genome Announc.">
        <title>Draft Genome Sequence of Streptomyces bottropensis ATCC 25435, a Bottromycin-Producing Actinomycete.</title>
        <authorList>
            <person name="Zhang H."/>
            <person name="Zhou W."/>
            <person name="Zhuang Y."/>
            <person name="Liang X."/>
            <person name="Liu T."/>
        </authorList>
    </citation>
    <scope>NUCLEOTIDE SEQUENCE [LARGE SCALE GENOMIC DNA]</scope>
    <source>
        <strain evidence="2">ATCC 25435</strain>
    </source>
</reference>